<feature type="compositionally biased region" description="Low complexity" evidence="1">
    <location>
        <begin position="279"/>
        <end position="298"/>
    </location>
</feature>
<feature type="compositionally biased region" description="Polar residues" evidence="1">
    <location>
        <begin position="28"/>
        <end position="41"/>
    </location>
</feature>
<name>A0ABR1HKE5_9HYPO</name>
<organism evidence="2 3">
    <name type="scientific">Neonectria magnoliae</name>
    <dbReference type="NCBI Taxonomy" id="2732573"/>
    <lineage>
        <taxon>Eukaryota</taxon>
        <taxon>Fungi</taxon>
        <taxon>Dikarya</taxon>
        <taxon>Ascomycota</taxon>
        <taxon>Pezizomycotina</taxon>
        <taxon>Sordariomycetes</taxon>
        <taxon>Hypocreomycetidae</taxon>
        <taxon>Hypocreales</taxon>
        <taxon>Nectriaceae</taxon>
        <taxon>Neonectria</taxon>
    </lineage>
</organism>
<feature type="compositionally biased region" description="Polar residues" evidence="1">
    <location>
        <begin position="377"/>
        <end position="403"/>
    </location>
</feature>
<protein>
    <submittedName>
        <fullName evidence="2">Uncharacterized protein</fullName>
    </submittedName>
</protein>
<feature type="region of interest" description="Disordered" evidence="1">
    <location>
        <begin position="1"/>
        <end position="164"/>
    </location>
</feature>
<dbReference type="Proteomes" id="UP001498421">
    <property type="component" value="Unassembled WGS sequence"/>
</dbReference>
<proteinExistence type="predicted"/>
<comment type="caution">
    <text evidence="2">The sequence shown here is derived from an EMBL/GenBank/DDBJ whole genome shotgun (WGS) entry which is preliminary data.</text>
</comment>
<dbReference type="CDD" id="cd22249">
    <property type="entry name" value="UDM1_RNF168_RNF169-like"/>
    <property type="match status" value="1"/>
</dbReference>
<sequence>MSQVKNLRAMFEGRGDTSPPVDDRGRSSGASTPTPGASGTDSPRPLSKVRTSFVAIEKDGRIGLQRNPSHESSTSRRRLSMDTDAESTSTAPDRPSAGSDDMPRPPKLVLHETIPESPRQPPDTGNTLEDDALVFDEPVGKLDKKSEQEKIHKEKIVQEKLERERLEHEKLAQEKLEQEKLAQEKLEQKKLEQEKLKQDKAEPEQSVAASLPVEPVPKSPTKATRPATTPTPVNGKPKAEKPKAPPPTTTPKTTAVKKVTTRPAAISTKPSTMKPPAKSPSAVKTPTSAASKTSSVPTIKPTSNPPSKVSASKVHAKPAAKKEPTTSARSASSVSQPAASTATKKPQPLKTTASETGFVKPKPKSPTKPIHLPASLTAPTASSVSKGASSRGTQLRPSPSVGTLNAPVRPISRASVSTAGTTAGGKTVKRKDSTIGRSRPSLGPPPKKGNTDAPVVKKDAPVDESFLARMMRPTQSSSSKTTEKVPITPPRKTSSRPSFSGAEHRETHSRLGSAKKPTRRQGGSSVASEYAGSKETSPSPAVEAATTVAVTLATVPIPELPSELNPEPSKADTTQDNVVVIKDVDLIPAQEPDKTAENIVELTSNAETNALVKAVQGKEIDESEVALEEPVVETGENELVKGDEPKVEDKINDTTQTEAINKSEAAVEVTVVEPESITQEPEKTEEAVEVADKPAVTEDAPTAVETVREQTNETETEANADALEVLPVRNAGKEVDKENIVEKTPVEDKKESETVPKEDPTA</sequence>
<feature type="compositionally biased region" description="Low complexity" evidence="1">
    <location>
        <begin position="665"/>
        <end position="675"/>
    </location>
</feature>
<reference evidence="2 3" key="1">
    <citation type="journal article" date="2025" name="Microbiol. Resour. Announc.">
        <title>Draft genome sequences for Neonectria magnoliae and Neonectria punicea, canker pathogens of Liriodendron tulipifera and Acer saccharum in West Virginia.</title>
        <authorList>
            <person name="Petronek H.M."/>
            <person name="Kasson M.T."/>
            <person name="Metheny A.M."/>
            <person name="Stauder C.M."/>
            <person name="Lovett B."/>
            <person name="Lynch S.C."/>
            <person name="Garnas J.R."/>
            <person name="Kasson L.R."/>
            <person name="Stajich J.E."/>
        </authorList>
    </citation>
    <scope>NUCLEOTIDE SEQUENCE [LARGE SCALE GENOMIC DNA]</scope>
    <source>
        <strain evidence="2 3">NRRL 64651</strain>
    </source>
</reference>
<evidence type="ECO:0000313" key="2">
    <source>
        <dbReference type="EMBL" id="KAK7421678.1"/>
    </source>
</evidence>
<feature type="compositionally biased region" description="Low complexity" evidence="1">
    <location>
        <begin position="250"/>
        <end position="265"/>
    </location>
</feature>
<feature type="compositionally biased region" description="Polar residues" evidence="1">
    <location>
        <begin position="300"/>
        <end position="310"/>
    </location>
</feature>
<evidence type="ECO:0000256" key="1">
    <source>
        <dbReference type="SAM" id="MobiDB-lite"/>
    </source>
</evidence>
<accession>A0ABR1HKE5</accession>
<feature type="region of interest" description="Disordered" evidence="1">
    <location>
        <begin position="190"/>
        <end position="543"/>
    </location>
</feature>
<feature type="region of interest" description="Disordered" evidence="1">
    <location>
        <begin position="665"/>
        <end position="762"/>
    </location>
</feature>
<feature type="compositionally biased region" description="Basic and acidic residues" evidence="1">
    <location>
        <begin position="731"/>
        <end position="762"/>
    </location>
</feature>
<dbReference type="EMBL" id="JAZAVK010000118">
    <property type="protein sequence ID" value="KAK7421678.1"/>
    <property type="molecule type" value="Genomic_DNA"/>
</dbReference>
<gene>
    <name evidence="2" type="ORF">QQZ08_009852</name>
</gene>
<feature type="compositionally biased region" description="Polar residues" evidence="1">
    <location>
        <begin position="325"/>
        <end position="355"/>
    </location>
</feature>
<feature type="compositionally biased region" description="Basic and acidic residues" evidence="1">
    <location>
        <begin position="190"/>
        <end position="203"/>
    </location>
</feature>
<keyword evidence="3" id="KW-1185">Reference proteome</keyword>
<evidence type="ECO:0000313" key="3">
    <source>
        <dbReference type="Proteomes" id="UP001498421"/>
    </source>
</evidence>
<feature type="compositionally biased region" description="Basic and acidic residues" evidence="1">
    <location>
        <begin position="680"/>
        <end position="696"/>
    </location>
</feature>
<feature type="compositionally biased region" description="Basic and acidic residues" evidence="1">
    <location>
        <begin position="138"/>
        <end position="164"/>
    </location>
</feature>
<feature type="compositionally biased region" description="Low complexity" evidence="1">
    <location>
        <begin position="412"/>
        <end position="426"/>
    </location>
</feature>
<feature type="compositionally biased region" description="Low complexity" evidence="1">
    <location>
        <begin position="219"/>
        <end position="232"/>
    </location>
</feature>
<feature type="compositionally biased region" description="Basic and acidic residues" evidence="1">
    <location>
        <begin position="101"/>
        <end position="114"/>
    </location>
</feature>
<feature type="compositionally biased region" description="Basic and acidic residues" evidence="1">
    <location>
        <begin position="11"/>
        <end position="26"/>
    </location>
</feature>